<feature type="signal peptide" evidence="2">
    <location>
        <begin position="1"/>
        <end position="22"/>
    </location>
</feature>
<dbReference type="RefSeq" id="WP_181197796.1">
    <property type="nucleotide sequence ID" value="NZ_PVNK01000148.1"/>
</dbReference>
<feature type="chain" id="PRO_5015450987" description="DUF3105 domain-containing protein" evidence="2">
    <location>
        <begin position="23"/>
        <end position="207"/>
    </location>
</feature>
<proteinExistence type="predicted"/>
<feature type="region of interest" description="Disordered" evidence="1">
    <location>
        <begin position="29"/>
        <end position="55"/>
    </location>
</feature>
<accession>A0A2S9XYF4</accession>
<comment type="caution">
    <text evidence="3">The sequence shown here is derived from an EMBL/GenBank/DDBJ whole genome shotgun (WGS) entry which is preliminary data.</text>
</comment>
<protein>
    <recommendedName>
        <fullName evidence="5">DUF3105 domain-containing protein</fullName>
    </recommendedName>
</protein>
<dbReference type="EMBL" id="PVNK01000148">
    <property type="protein sequence ID" value="PRP97898.1"/>
    <property type="molecule type" value="Genomic_DNA"/>
</dbReference>
<evidence type="ECO:0000313" key="4">
    <source>
        <dbReference type="Proteomes" id="UP000237968"/>
    </source>
</evidence>
<reference evidence="3 4" key="1">
    <citation type="submission" date="2018-03" db="EMBL/GenBank/DDBJ databases">
        <title>Draft Genome Sequences of the Obligatory Marine Myxobacteria Enhygromyxa salina SWB005.</title>
        <authorList>
            <person name="Poehlein A."/>
            <person name="Moghaddam J.A."/>
            <person name="Harms H."/>
            <person name="Alanjari M."/>
            <person name="Koenig G.M."/>
            <person name="Daniel R."/>
            <person name="Schaeberle T.F."/>
        </authorList>
    </citation>
    <scope>NUCLEOTIDE SEQUENCE [LARGE SCALE GENOMIC DNA]</scope>
    <source>
        <strain evidence="3 4">SWB005</strain>
    </source>
</reference>
<dbReference type="PROSITE" id="PS51257">
    <property type="entry name" value="PROKAR_LIPOPROTEIN"/>
    <property type="match status" value="1"/>
</dbReference>
<dbReference type="Proteomes" id="UP000237968">
    <property type="component" value="Unassembled WGS sequence"/>
</dbReference>
<sequence>MSRLRLCSCLVTVLCCSVSACTDDLAGEGDTQGAGDGDGDGDAETSGGDGDGDGDVCKIAETSEIEGCAEIIGEGFCSEGGIHVEQGSDIEWTNNPPHSGDHYPTWETWGEHETPVARGHWVHNMEHGAIVLVYNCPEGCEAELELLREVMAAVPDRRMLMTEDPLLDGPRFAAVAWNWVYEFDAPDMDALVCFVEQHYNHAPESVL</sequence>
<evidence type="ECO:0000256" key="2">
    <source>
        <dbReference type="SAM" id="SignalP"/>
    </source>
</evidence>
<keyword evidence="4" id="KW-1185">Reference proteome</keyword>
<name>A0A2S9XYF4_9BACT</name>
<evidence type="ECO:0000256" key="1">
    <source>
        <dbReference type="SAM" id="MobiDB-lite"/>
    </source>
</evidence>
<dbReference type="AlphaFoldDB" id="A0A2S9XYF4"/>
<dbReference type="Pfam" id="PF11303">
    <property type="entry name" value="DUF3105"/>
    <property type="match status" value="1"/>
</dbReference>
<gene>
    <name evidence="3" type="ORF">ENSA5_31310</name>
</gene>
<keyword evidence="2" id="KW-0732">Signal</keyword>
<dbReference type="InterPro" id="IPR021454">
    <property type="entry name" value="DUF3105"/>
</dbReference>
<evidence type="ECO:0008006" key="5">
    <source>
        <dbReference type="Google" id="ProtNLM"/>
    </source>
</evidence>
<organism evidence="3 4">
    <name type="scientific">Enhygromyxa salina</name>
    <dbReference type="NCBI Taxonomy" id="215803"/>
    <lineage>
        <taxon>Bacteria</taxon>
        <taxon>Pseudomonadati</taxon>
        <taxon>Myxococcota</taxon>
        <taxon>Polyangia</taxon>
        <taxon>Nannocystales</taxon>
        <taxon>Nannocystaceae</taxon>
        <taxon>Enhygromyxa</taxon>
    </lineage>
</organism>
<evidence type="ECO:0000313" key="3">
    <source>
        <dbReference type="EMBL" id="PRP97898.1"/>
    </source>
</evidence>